<gene>
    <name evidence="5" type="ORF">SAMN05216404_101374</name>
</gene>
<accession>A0A1H8BZC4</accession>
<dbReference type="InterPro" id="IPR002068">
    <property type="entry name" value="A-crystallin/Hsp20_dom"/>
</dbReference>
<dbReference type="RefSeq" id="WP_074743858.1">
    <property type="nucleotide sequence ID" value="NZ_FOCT01000001.1"/>
</dbReference>
<evidence type="ECO:0000256" key="1">
    <source>
        <dbReference type="PROSITE-ProRule" id="PRU00285"/>
    </source>
</evidence>
<dbReference type="InterPro" id="IPR008978">
    <property type="entry name" value="HSP20-like_chaperone"/>
</dbReference>
<protein>
    <submittedName>
        <fullName evidence="5">HSP20 family protein</fullName>
    </submittedName>
</protein>
<dbReference type="Gene3D" id="2.60.40.790">
    <property type="match status" value="1"/>
</dbReference>
<dbReference type="Proteomes" id="UP000183898">
    <property type="component" value="Unassembled WGS sequence"/>
</dbReference>
<evidence type="ECO:0000313" key="5">
    <source>
        <dbReference type="EMBL" id="SEM87207.1"/>
    </source>
</evidence>
<reference evidence="5 6" key="1">
    <citation type="submission" date="2016-10" db="EMBL/GenBank/DDBJ databases">
        <authorList>
            <person name="de Groot N.N."/>
        </authorList>
    </citation>
    <scope>NUCLEOTIDE SEQUENCE [LARGE SCALE GENOMIC DNA]</scope>
    <source>
        <strain evidence="5 6">Nl18</strain>
    </source>
</reference>
<dbReference type="PROSITE" id="PS01031">
    <property type="entry name" value="SHSP"/>
    <property type="match status" value="1"/>
</dbReference>
<dbReference type="PROSITE" id="PS51203">
    <property type="entry name" value="CS"/>
    <property type="match status" value="1"/>
</dbReference>
<feature type="domain" description="CS" evidence="4">
    <location>
        <begin position="42"/>
        <end position="147"/>
    </location>
</feature>
<feature type="domain" description="SHSP" evidence="3">
    <location>
        <begin position="36"/>
        <end position="149"/>
    </location>
</feature>
<name>A0A1H8BZC4_9PROT</name>
<sequence length="149" mass="17130">MANIARRSPLTGDIMRYDPFYNLDDWFKNWGMRPFSMDMETTPQIKIDLTENDNAYTVRADIPGVKKEDVKVQVEGNRVSISCETKQEKEEKEGERVICRECHQGSSYRSFTLGSEVDEAKAEAKYENGTLELTLPKKEGKTAKRIEVK</sequence>
<evidence type="ECO:0000259" key="3">
    <source>
        <dbReference type="PROSITE" id="PS01031"/>
    </source>
</evidence>
<dbReference type="AlphaFoldDB" id="A0A1H8BZC4"/>
<dbReference type="PANTHER" id="PTHR11527">
    <property type="entry name" value="HEAT-SHOCK PROTEIN 20 FAMILY MEMBER"/>
    <property type="match status" value="1"/>
</dbReference>
<dbReference type="InterPro" id="IPR031107">
    <property type="entry name" value="Small_HSP"/>
</dbReference>
<dbReference type="InterPro" id="IPR007052">
    <property type="entry name" value="CS_dom"/>
</dbReference>
<dbReference type="SUPFAM" id="SSF49764">
    <property type="entry name" value="HSP20-like chaperones"/>
    <property type="match status" value="1"/>
</dbReference>
<dbReference type="EMBL" id="FOCT01000001">
    <property type="protein sequence ID" value="SEM87207.1"/>
    <property type="molecule type" value="Genomic_DNA"/>
</dbReference>
<evidence type="ECO:0000256" key="2">
    <source>
        <dbReference type="RuleBase" id="RU003616"/>
    </source>
</evidence>
<evidence type="ECO:0000313" key="6">
    <source>
        <dbReference type="Proteomes" id="UP000183898"/>
    </source>
</evidence>
<proteinExistence type="inferred from homology"/>
<comment type="similarity">
    <text evidence="1 2">Belongs to the small heat shock protein (HSP20) family.</text>
</comment>
<evidence type="ECO:0000259" key="4">
    <source>
        <dbReference type="PROSITE" id="PS51203"/>
    </source>
</evidence>
<dbReference type="CDD" id="cd06464">
    <property type="entry name" value="ACD_sHsps-like"/>
    <property type="match status" value="1"/>
</dbReference>
<dbReference type="Pfam" id="PF00011">
    <property type="entry name" value="HSP20"/>
    <property type="match status" value="1"/>
</dbReference>
<organism evidence="5 6">
    <name type="scientific">Nitrosospira multiformis</name>
    <dbReference type="NCBI Taxonomy" id="1231"/>
    <lineage>
        <taxon>Bacteria</taxon>
        <taxon>Pseudomonadati</taxon>
        <taxon>Pseudomonadota</taxon>
        <taxon>Betaproteobacteria</taxon>
        <taxon>Nitrosomonadales</taxon>
        <taxon>Nitrosomonadaceae</taxon>
        <taxon>Nitrosospira</taxon>
    </lineage>
</organism>